<keyword evidence="1" id="KW-1133">Transmembrane helix</keyword>
<evidence type="ECO:0000256" key="1">
    <source>
        <dbReference type="SAM" id="Phobius"/>
    </source>
</evidence>
<accession>A0A558DVY7</accession>
<evidence type="ECO:0000313" key="2">
    <source>
        <dbReference type="EMBL" id="TVO77909.1"/>
    </source>
</evidence>
<sequence>MQIHRFGQSAIVARRRTVIPVLIFLLLWGMAAFALHAPHHDEGLGDDVACQICEFGALNSTSIIPVGFPAIPILSSAFSLVGHDLILILPHVRLLDARAPPFIS</sequence>
<dbReference type="RefSeq" id="WP_144357633.1">
    <property type="nucleotide sequence ID" value="NZ_VMNH01000004.1"/>
</dbReference>
<reference evidence="2 3" key="1">
    <citation type="submission" date="2019-07" db="EMBL/GenBank/DDBJ databases">
        <title>The pathways for chlorine oxyanion respiration interact through the shared metabolite chlorate.</title>
        <authorList>
            <person name="Barnum T.P."/>
            <person name="Cheng Y."/>
            <person name="Hill K.A."/>
            <person name="Lucas L.N."/>
            <person name="Carlson H.K."/>
            <person name="Coates J.D."/>
        </authorList>
    </citation>
    <scope>NUCLEOTIDE SEQUENCE [LARGE SCALE GENOMIC DNA]</scope>
    <source>
        <strain evidence="2 3">BK-1</strain>
    </source>
</reference>
<feature type="transmembrane region" description="Helical" evidence="1">
    <location>
        <begin position="66"/>
        <end position="89"/>
    </location>
</feature>
<comment type="caution">
    <text evidence="2">The sequence shown here is derived from an EMBL/GenBank/DDBJ whole genome shotgun (WGS) entry which is preliminary data.</text>
</comment>
<feature type="transmembrane region" description="Helical" evidence="1">
    <location>
        <begin position="21"/>
        <end position="38"/>
    </location>
</feature>
<organism evidence="2 3">
    <name type="scientific">Sedimenticola selenatireducens</name>
    <dbReference type="NCBI Taxonomy" id="191960"/>
    <lineage>
        <taxon>Bacteria</taxon>
        <taxon>Pseudomonadati</taxon>
        <taxon>Pseudomonadota</taxon>
        <taxon>Gammaproteobacteria</taxon>
        <taxon>Chromatiales</taxon>
        <taxon>Sedimenticolaceae</taxon>
        <taxon>Sedimenticola</taxon>
    </lineage>
</organism>
<evidence type="ECO:0008006" key="4">
    <source>
        <dbReference type="Google" id="ProtNLM"/>
    </source>
</evidence>
<keyword evidence="3" id="KW-1185">Reference proteome</keyword>
<name>A0A558DVY7_9GAMM</name>
<dbReference type="EMBL" id="VMNH01000004">
    <property type="protein sequence ID" value="TVO77909.1"/>
    <property type="molecule type" value="Genomic_DNA"/>
</dbReference>
<protein>
    <recommendedName>
        <fullName evidence="4">DUF2946 domain-containing protein</fullName>
    </recommendedName>
</protein>
<dbReference type="AlphaFoldDB" id="A0A558DVY7"/>
<evidence type="ECO:0000313" key="3">
    <source>
        <dbReference type="Proteomes" id="UP000316649"/>
    </source>
</evidence>
<gene>
    <name evidence="2" type="ORF">FHP88_03675</name>
</gene>
<keyword evidence="1" id="KW-0472">Membrane</keyword>
<keyword evidence="1" id="KW-0812">Transmembrane</keyword>
<proteinExistence type="predicted"/>
<dbReference type="Proteomes" id="UP000316649">
    <property type="component" value="Unassembled WGS sequence"/>
</dbReference>